<evidence type="ECO:0000313" key="3">
    <source>
        <dbReference type="WBParaSite" id="MBELARI_LOCUS4256"/>
    </source>
</evidence>
<keyword evidence="1" id="KW-0812">Transmembrane</keyword>
<dbReference type="AlphaFoldDB" id="A0AAF3FE27"/>
<dbReference type="Proteomes" id="UP000887575">
    <property type="component" value="Unassembled WGS sequence"/>
</dbReference>
<keyword evidence="2" id="KW-1185">Reference proteome</keyword>
<evidence type="ECO:0000256" key="1">
    <source>
        <dbReference type="SAM" id="Phobius"/>
    </source>
</evidence>
<keyword evidence="1" id="KW-0472">Membrane</keyword>
<name>A0AAF3FE27_9BILA</name>
<accession>A0AAF3FE27</accession>
<reference evidence="3" key="1">
    <citation type="submission" date="2024-02" db="UniProtKB">
        <authorList>
            <consortium name="WormBaseParasite"/>
        </authorList>
    </citation>
    <scope>IDENTIFICATION</scope>
</reference>
<sequence length="176" mass="19732">MKYKKTLDVIKSFILTHRSKSFPSAIMWIKTSLSGDFLPNFLLNFNSPMFMLVAMLLFSVTLVGCSKGKGSRNSVRSLQKGPLPQQRSILSSVPSAQLTQAKFELSQQSTQQSLPQASSRQSLTISVLKVESSDPKQQKQQQSSQEIDVFECAVTQPDVLLQYEYLFKFLNDASQV</sequence>
<keyword evidence="1" id="KW-1133">Transmembrane helix</keyword>
<evidence type="ECO:0000313" key="2">
    <source>
        <dbReference type="Proteomes" id="UP000887575"/>
    </source>
</evidence>
<dbReference type="WBParaSite" id="MBELARI_LOCUS4256">
    <property type="protein sequence ID" value="MBELARI_LOCUS4256"/>
    <property type="gene ID" value="MBELARI_LOCUS4256"/>
</dbReference>
<proteinExistence type="predicted"/>
<organism evidence="2 3">
    <name type="scientific">Mesorhabditis belari</name>
    <dbReference type="NCBI Taxonomy" id="2138241"/>
    <lineage>
        <taxon>Eukaryota</taxon>
        <taxon>Metazoa</taxon>
        <taxon>Ecdysozoa</taxon>
        <taxon>Nematoda</taxon>
        <taxon>Chromadorea</taxon>
        <taxon>Rhabditida</taxon>
        <taxon>Rhabditina</taxon>
        <taxon>Rhabditomorpha</taxon>
        <taxon>Rhabditoidea</taxon>
        <taxon>Rhabditidae</taxon>
        <taxon>Mesorhabditinae</taxon>
        <taxon>Mesorhabditis</taxon>
    </lineage>
</organism>
<protein>
    <submittedName>
        <fullName evidence="3">Uncharacterized protein</fullName>
    </submittedName>
</protein>
<feature type="transmembrane region" description="Helical" evidence="1">
    <location>
        <begin position="49"/>
        <end position="66"/>
    </location>
</feature>